<dbReference type="GO" id="GO:0004176">
    <property type="term" value="F:ATP-dependent peptidase activity"/>
    <property type="evidence" value="ECO:0007669"/>
    <property type="project" value="InterPro"/>
</dbReference>
<organism evidence="2 3">
    <name type="scientific">Mycobacteroides abscessus</name>
    <dbReference type="NCBI Taxonomy" id="36809"/>
    <lineage>
        <taxon>Bacteria</taxon>
        <taxon>Bacillati</taxon>
        <taxon>Actinomycetota</taxon>
        <taxon>Actinomycetes</taxon>
        <taxon>Mycobacteriales</taxon>
        <taxon>Mycobacteriaceae</taxon>
        <taxon>Mycobacteroides</taxon>
    </lineage>
</organism>
<dbReference type="InterPro" id="IPR037219">
    <property type="entry name" value="Peptidase_M41-like"/>
</dbReference>
<dbReference type="Proteomes" id="UP000045782">
    <property type="component" value="Unassembled WGS sequence"/>
</dbReference>
<dbReference type="RefSeq" id="WP_052619062.1">
    <property type="nucleotide sequence ID" value="NZ_CSWP01000009.1"/>
</dbReference>
<reference evidence="2 3" key="1">
    <citation type="submission" date="2015-03" db="EMBL/GenBank/DDBJ databases">
        <authorList>
            <person name="Murphy D."/>
        </authorList>
    </citation>
    <scope>NUCLEOTIDE SEQUENCE [LARGE SCALE GENOMIC DNA]</scope>
    <source>
        <strain evidence="2 3">PAP088</strain>
    </source>
</reference>
<keyword evidence="1" id="KW-0812">Transmembrane</keyword>
<keyword evidence="1" id="KW-0472">Membrane</keyword>
<accession>A0A0U0ZSD1</accession>
<gene>
    <name evidence="2" type="ORF">ERS075579_04029</name>
</gene>
<protein>
    <recommendedName>
        <fullName evidence="4">Peptidase M41 domain-containing protein</fullName>
    </recommendedName>
</protein>
<dbReference type="Gene3D" id="1.20.58.760">
    <property type="entry name" value="Peptidase M41"/>
    <property type="match status" value="1"/>
</dbReference>
<keyword evidence="1" id="KW-1133">Transmembrane helix</keyword>
<feature type="transmembrane region" description="Helical" evidence="1">
    <location>
        <begin position="60"/>
        <end position="76"/>
    </location>
</feature>
<dbReference type="GO" id="GO:0005524">
    <property type="term" value="F:ATP binding"/>
    <property type="evidence" value="ECO:0007669"/>
    <property type="project" value="InterPro"/>
</dbReference>
<proteinExistence type="predicted"/>
<dbReference type="AlphaFoldDB" id="A0A0U0ZSD1"/>
<dbReference type="GO" id="GO:0006508">
    <property type="term" value="P:proteolysis"/>
    <property type="evidence" value="ECO:0007669"/>
    <property type="project" value="InterPro"/>
</dbReference>
<name>A0A0U0ZSD1_9MYCO</name>
<evidence type="ECO:0000313" key="3">
    <source>
        <dbReference type="Proteomes" id="UP000045782"/>
    </source>
</evidence>
<evidence type="ECO:0000256" key="1">
    <source>
        <dbReference type="SAM" id="Phobius"/>
    </source>
</evidence>
<dbReference type="GO" id="GO:0004222">
    <property type="term" value="F:metalloendopeptidase activity"/>
    <property type="evidence" value="ECO:0007669"/>
    <property type="project" value="InterPro"/>
</dbReference>
<sequence>MSERTALEPVKHTVPVWAVKLCCVVLGAAMLLAAVAASPPQLISDLAEVARQTVALRNPGAVWIVIALLAAILVQLRQIRRRGARVTHSELPTAVCAPRAAALGGDELDLRARHEAGHAVVAYQCGVPIEMGHVSSSRTAILGGKIVLPRDSGYRSWQQEWQAIQISWGGEAAQRHAGIALTGPSGADIDDALYAAGRLFNVFADLGFAFTSPHDLSRQGLEAARVIVEHQHEAIEAVVALFLSRIDQDIPGPDITAVIEKHWKPASSRLQDHPAERSTA</sequence>
<evidence type="ECO:0000313" key="2">
    <source>
        <dbReference type="EMBL" id="CPV66553.1"/>
    </source>
</evidence>
<dbReference type="EMBL" id="CSWP01000009">
    <property type="protein sequence ID" value="CPV66553.1"/>
    <property type="molecule type" value="Genomic_DNA"/>
</dbReference>
<evidence type="ECO:0008006" key="4">
    <source>
        <dbReference type="Google" id="ProtNLM"/>
    </source>
</evidence>
<dbReference type="SUPFAM" id="SSF140990">
    <property type="entry name" value="FtsH protease domain-like"/>
    <property type="match status" value="1"/>
</dbReference>